<accession>A0A9Q9EP74</accession>
<feature type="compositionally biased region" description="Basic and acidic residues" evidence="1">
    <location>
        <begin position="172"/>
        <end position="182"/>
    </location>
</feature>
<feature type="signal peptide" evidence="2">
    <location>
        <begin position="1"/>
        <end position="18"/>
    </location>
</feature>
<name>A0A9Q9EP74_9PEZI</name>
<feature type="compositionally biased region" description="Basic and acidic residues" evidence="1">
    <location>
        <begin position="133"/>
        <end position="147"/>
    </location>
</feature>
<evidence type="ECO:0000313" key="3">
    <source>
        <dbReference type="EMBL" id="USW57392.1"/>
    </source>
</evidence>
<keyword evidence="4" id="KW-1185">Reference proteome</keyword>
<dbReference type="OrthoDB" id="10261782at2759"/>
<dbReference type="AlphaFoldDB" id="A0A9Q9EP74"/>
<dbReference type="PANTHER" id="PTHR35204">
    <property type="entry name" value="YALI0A21131P"/>
    <property type="match status" value="1"/>
</dbReference>
<sequence>MQILSTSSLALSVALVNAGLQSTTPATHNANHIFNAVHSSMRQWGSSLLHNGMSVFIATVPEGTQLYHGTSEPYRVNATQWLAFEPEHALVFARAHHGPPPGKGGLPKPGDEQEGWHPPQSIEALQEYPPEPPPKHELEARHPHEPANGRPLSHTRAQRKRASVYYKQEPLQPKESKVKNDQHGYLHTYRAKHDLRLLYLDGQSAAKSTKGTLDMQDLVLLHDNPPPADGRPRQPPHDQPGSAQDPRSRRSSDQRPKDKKPRTGGPMSEGYRADHLCAMAENEWTGKIDGFLRMELGFEIILCSFERDLDIERITEAKESYQRRGPPGHGDGSINYYQAVASRFDNIGGDRVSIDYENFVTLYAFDNAVSFDENGLPRANNDTKVLQPVQQAIKEMTMPRNRAGSTNWQAIADMVIARYSDRIETLAAGNFAHEAAFKLEMENAVRPFIDYGNRNITLEIERCATQYFPALPPSTSIAAQAVLDVTTHTCASLLDAATESYSEALMTVKSLKTWLGWTTFKRCRGCSYNEVCFVPIWPMGGQGDYDEPKCVSNMSEVSNGYWGDMGGPPPPPSRGRNWI</sequence>
<proteinExistence type="predicted"/>
<feature type="region of interest" description="Disordered" evidence="1">
    <location>
        <begin position="94"/>
        <end position="182"/>
    </location>
</feature>
<organism evidence="3 4">
    <name type="scientific">Septoria linicola</name>
    <dbReference type="NCBI Taxonomy" id="215465"/>
    <lineage>
        <taxon>Eukaryota</taxon>
        <taxon>Fungi</taxon>
        <taxon>Dikarya</taxon>
        <taxon>Ascomycota</taxon>
        <taxon>Pezizomycotina</taxon>
        <taxon>Dothideomycetes</taxon>
        <taxon>Dothideomycetidae</taxon>
        <taxon>Mycosphaerellales</taxon>
        <taxon>Mycosphaerellaceae</taxon>
        <taxon>Septoria</taxon>
    </lineage>
</organism>
<evidence type="ECO:0000313" key="4">
    <source>
        <dbReference type="Proteomes" id="UP001056384"/>
    </source>
</evidence>
<evidence type="ECO:0000256" key="2">
    <source>
        <dbReference type="SAM" id="SignalP"/>
    </source>
</evidence>
<reference evidence="3" key="1">
    <citation type="submission" date="2022-06" db="EMBL/GenBank/DDBJ databases">
        <title>Complete genome sequences of two strains of the flax pathogen Septoria linicola.</title>
        <authorList>
            <person name="Lapalu N."/>
            <person name="Simon A."/>
            <person name="Demenou B."/>
            <person name="Paumier D."/>
            <person name="Guillot M.-P."/>
            <person name="Gout L."/>
            <person name="Valade R."/>
        </authorList>
    </citation>
    <scope>NUCLEOTIDE SEQUENCE</scope>
    <source>
        <strain evidence="3">SE15195</strain>
    </source>
</reference>
<feature type="chain" id="PRO_5040361995" evidence="2">
    <location>
        <begin position="19"/>
        <end position="579"/>
    </location>
</feature>
<gene>
    <name evidence="3" type="ORF">Slin15195_G107110</name>
</gene>
<keyword evidence="2" id="KW-0732">Signal</keyword>
<feature type="compositionally biased region" description="Basic and acidic residues" evidence="1">
    <location>
        <begin position="246"/>
        <end position="256"/>
    </location>
</feature>
<dbReference type="PANTHER" id="PTHR35204:SF1">
    <property type="entry name" value="ENTEROTOXIN"/>
    <property type="match status" value="1"/>
</dbReference>
<evidence type="ECO:0000256" key="1">
    <source>
        <dbReference type="SAM" id="MobiDB-lite"/>
    </source>
</evidence>
<dbReference type="Proteomes" id="UP001056384">
    <property type="component" value="Chromosome 9"/>
</dbReference>
<protein>
    <submittedName>
        <fullName evidence="3">Uncharacterized protein</fullName>
    </submittedName>
</protein>
<dbReference type="InterPro" id="IPR038921">
    <property type="entry name" value="YOR389W-like"/>
</dbReference>
<dbReference type="EMBL" id="CP099426">
    <property type="protein sequence ID" value="USW57392.1"/>
    <property type="molecule type" value="Genomic_DNA"/>
</dbReference>
<feature type="region of interest" description="Disordered" evidence="1">
    <location>
        <begin position="220"/>
        <end position="271"/>
    </location>
</feature>